<dbReference type="RefSeq" id="WP_133955367.1">
    <property type="nucleotide sequence ID" value="NZ_SORI01000001.1"/>
</dbReference>
<sequence>MKKAILAILVLCLALGAGAALAAEYPTKAVTIIVASNAGGGTDTMARLFAKFAEKHFPQPFVINNIDGAGGQRGFDALARARKDGYTIGTLYTPHLTAHMSAKRARYTLGDFAMLFNFVTDPGVLVVPSSSPFNSIQDIIDAEKAAPGTLTGSTSGPGSDDAFALAQFNEATGCTVKSVPSTGSSNAKATVMGGHVSMGFMNLSQIESNLKAGEVRVLAMMTAKRHPNVPEIPTFGELGYKVISDSSRGFAAPAGIPEDALKMLVETFEKVLADEEFQAAAKEQLQMNVMTPGEYKAYLEDLLVVTDKAYEKDPW</sequence>
<comment type="caution">
    <text evidence="3">The sequence shown here is derived from an EMBL/GenBank/DDBJ whole genome shotgun (WGS) entry which is preliminary data.</text>
</comment>
<dbReference type="SUPFAM" id="SSF53850">
    <property type="entry name" value="Periplasmic binding protein-like II"/>
    <property type="match status" value="1"/>
</dbReference>
<name>A0A4R8MGG4_9BACT</name>
<evidence type="ECO:0000256" key="1">
    <source>
        <dbReference type="ARBA" id="ARBA00006987"/>
    </source>
</evidence>
<dbReference type="PIRSF" id="PIRSF017082">
    <property type="entry name" value="YflP"/>
    <property type="match status" value="1"/>
</dbReference>
<proteinExistence type="inferred from homology"/>
<dbReference type="Pfam" id="PF03401">
    <property type="entry name" value="TctC"/>
    <property type="match status" value="1"/>
</dbReference>
<dbReference type="AlphaFoldDB" id="A0A4R8MGG4"/>
<dbReference type="CDD" id="cd07012">
    <property type="entry name" value="PBP2_Bug_TTT"/>
    <property type="match status" value="1"/>
</dbReference>
<reference evidence="3 4" key="1">
    <citation type="submission" date="2019-03" db="EMBL/GenBank/DDBJ databases">
        <title>Genomic Encyclopedia of Type Strains, Phase IV (KMG-IV): sequencing the most valuable type-strain genomes for metagenomic binning, comparative biology and taxonomic classification.</title>
        <authorList>
            <person name="Goeker M."/>
        </authorList>
    </citation>
    <scope>NUCLEOTIDE SEQUENCE [LARGE SCALE GENOMIC DNA]</scope>
    <source>
        <strain evidence="3 4">DSM 25964</strain>
    </source>
</reference>
<organism evidence="3 4">
    <name type="scientific">Aminivibrio pyruvatiphilus</name>
    <dbReference type="NCBI Taxonomy" id="1005740"/>
    <lineage>
        <taxon>Bacteria</taxon>
        <taxon>Thermotogati</taxon>
        <taxon>Synergistota</taxon>
        <taxon>Synergistia</taxon>
        <taxon>Synergistales</taxon>
        <taxon>Aminobacteriaceae</taxon>
        <taxon>Aminivibrio</taxon>
    </lineage>
</organism>
<evidence type="ECO:0000313" key="4">
    <source>
        <dbReference type="Proteomes" id="UP000295066"/>
    </source>
</evidence>
<dbReference type="InterPro" id="IPR042100">
    <property type="entry name" value="Bug_dom1"/>
</dbReference>
<dbReference type="PANTHER" id="PTHR42928:SF5">
    <property type="entry name" value="BLR1237 PROTEIN"/>
    <property type="match status" value="1"/>
</dbReference>
<keyword evidence="3" id="KW-0675">Receptor</keyword>
<feature type="chain" id="PRO_5020384437" evidence="2">
    <location>
        <begin position="23"/>
        <end position="315"/>
    </location>
</feature>
<evidence type="ECO:0000313" key="3">
    <source>
        <dbReference type="EMBL" id="TDY65020.1"/>
    </source>
</evidence>
<dbReference type="Proteomes" id="UP000295066">
    <property type="component" value="Unassembled WGS sequence"/>
</dbReference>
<dbReference type="Gene3D" id="3.40.190.150">
    <property type="entry name" value="Bordetella uptake gene, domain 1"/>
    <property type="match status" value="1"/>
</dbReference>
<feature type="signal peptide" evidence="2">
    <location>
        <begin position="1"/>
        <end position="22"/>
    </location>
</feature>
<accession>A0A4R8MGG4</accession>
<dbReference type="Gene3D" id="3.40.190.10">
    <property type="entry name" value="Periplasmic binding protein-like II"/>
    <property type="match status" value="1"/>
</dbReference>
<dbReference type="EMBL" id="SORI01000001">
    <property type="protein sequence ID" value="TDY65020.1"/>
    <property type="molecule type" value="Genomic_DNA"/>
</dbReference>
<dbReference type="InterPro" id="IPR005064">
    <property type="entry name" value="BUG"/>
</dbReference>
<dbReference type="PANTHER" id="PTHR42928">
    <property type="entry name" value="TRICARBOXYLATE-BINDING PROTEIN"/>
    <property type="match status" value="1"/>
</dbReference>
<keyword evidence="4" id="KW-1185">Reference proteome</keyword>
<comment type="similarity">
    <text evidence="1">Belongs to the UPF0065 (bug) family.</text>
</comment>
<keyword evidence="2" id="KW-0732">Signal</keyword>
<gene>
    <name evidence="3" type="ORF">C8D99_101166</name>
</gene>
<evidence type="ECO:0000256" key="2">
    <source>
        <dbReference type="SAM" id="SignalP"/>
    </source>
</evidence>
<protein>
    <submittedName>
        <fullName evidence="3">Tripartite-type tricarboxylate transporter receptor subunit TctC</fullName>
    </submittedName>
</protein>
<dbReference type="OrthoDB" id="5632at2"/>